<reference evidence="2" key="1">
    <citation type="submission" date="2020-04" db="EMBL/GenBank/DDBJ databases">
        <authorList>
            <person name="Ma R."/>
            <person name="Lai J."/>
            <person name="Yang Y."/>
            <person name="Jiao N."/>
            <person name="Zhang R."/>
        </authorList>
    </citation>
    <scope>NUCLEOTIDE SEQUENCE [LARGE SCALE GENOMIC DNA]</scope>
</reference>
<sequence length="142" mass="15960">MPSINEQSVVTSDEIMGMLTNWYNAKEQLDMWKTREAELRKAVFEKAFSDPKEGTNTLTLPEGYALKAQHVINRKVDDASFRSLTVKLAELGVDVEKLVKYKPELSKSVYNKLNDKQLALMNECVIATPGTPQLSVTKPKKG</sequence>
<dbReference type="EMBL" id="MT345684">
    <property type="protein sequence ID" value="QJI53384.1"/>
    <property type="molecule type" value="Genomic_DNA"/>
</dbReference>
<keyword evidence="2" id="KW-1185">Reference proteome</keyword>
<organism evidence="1 2">
    <name type="scientific">Alteromonas phage vB_AcoS-R7M</name>
    <dbReference type="NCBI Taxonomy" id="2729541"/>
    <lineage>
        <taxon>Viruses</taxon>
        <taxon>Duplodnaviria</taxon>
        <taxon>Heunggongvirae</taxon>
        <taxon>Uroviricota</taxon>
        <taxon>Caudoviricetes</taxon>
        <taxon>Queuovirinae</taxon>
        <taxon>Amoyvirus</taxon>
        <taxon>Amoyvirus R7M</taxon>
    </lineage>
</organism>
<evidence type="ECO:0000313" key="2">
    <source>
        <dbReference type="Proteomes" id="UP000503037"/>
    </source>
</evidence>
<gene>
    <name evidence="1" type="ORF">vBAcoSR7M_62</name>
</gene>
<protein>
    <submittedName>
        <fullName evidence="1">DNA binding protein</fullName>
    </submittedName>
</protein>
<dbReference type="Pfam" id="PF23791">
    <property type="entry name" value="DUF7173"/>
    <property type="match status" value="1"/>
</dbReference>
<dbReference type="InterPro" id="IPR055597">
    <property type="entry name" value="DUF7173"/>
</dbReference>
<name>A0A6M3YRB9_9CAUD</name>
<proteinExistence type="predicted"/>
<dbReference type="Proteomes" id="UP000503037">
    <property type="component" value="Segment"/>
</dbReference>
<evidence type="ECO:0000313" key="1">
    <source>
        <dbReference type="EMBL" id="QJI53384.1"/>
    </source>
</evidence>
<accession>A0A6M3YRB9</accession>